<feature type="domain" description="Secretion system C-terminal sorting" evidence="3">
    <location>
        <begin position="338"/>
        <end position="417"/>
    </location>
</feature>
<evidence type="ECO:0000256" key="1">
    <source>
        <dbReference type="ARBA" id="ARBA00022729"/>
    </source>
</evidence>
<protein>
    <submittedName>
        <fullName evidence="4">T9SS type A sorting domain-containing protein</fullName>
    </submittedName>
</protein>
<feature type="chain" id="PRO_5026665331" evidence="2">
    <location>
        <begin position="21"/>
        <end position="418"/>
    </location>
</feature>
<organism evidence="4 5">
    <name type="scientific">Acidiluteibacter ferrifornacis</name>
    <dbReference type="NCBI Taxonomy" id="2692424"/>
    <lineage>
        <taxon>Bacteria</taxon>
        <taxon>Pseudomonadati</taxon>
        <taxon>Bacteroidota</taxon>
        <taxon>Flavobacteriia</taxon>
        <taxon>Flavobacteriales</taxon>
        <taxon>Cryomorphaceae</taxon>
        <taxon>Acidiluteibacter</taxon>
    </lineage>
</organism>
<name>A0A6N9NFD3_9FLAO</name>
<keyword evidence="1 2" id="KW-0732">Signal</keyword>
<sequence>MKKILLLGSFAFLFSNTSKAQLADDSASIGAGYTNQAWYSLENGTVSTNASADWDMGFQINGFSAPILFNTANGAELYIYPNGDTSAWATMDTTGMSSWTATYNDDKSWNRGAFNGTLSSDPFDLGWGKYNQVTHYVTGDSLYIAKMANGQIKKIWIEQLAGGKYYFKVADLNGSNMVNKVLTKAHFTGKNFGYYSIANDSIIDIEPMSNSWDLVFTKYTTFIPTPYGVSGIVQNIGVEAVKVYPVNDVSTYQNYSNHTFNTDFATIGYDWKSFDFATFSYLIDDSTVYFVKTQDSAVWKVVMTGFGGSGNGNFYFSKQKLTTTSIQENTAQNGQFYIYPNPAKAEGSISIVADMPSGISNAQLSVISMNGQLVSEENIQINSSFDQHQISIPRLQTGVYFIRLTHSKGAVTEKLIVQ</sequence>
<dbReference type="EMBL" id="WWNE01000005">
    <property type="protein sequence ID" value="NBG65358.1"/>
    <property type="molecule type" value="Genomic_DNA"/>
</dbReference>
<keyword evidence="5" id="KW-1185">Reference proteome</keyword>
<dbReference type="Pfam" id="PF18962">
    <property type="entry name" value="Por_Secre_tail"/>
    <property type="match status" value="1"/>
</dbReference>
<dbReference type="RefSeq" id="WP_160632320.1">
    <property type="nucleotide sequence ID" value="NZ_WWNE01000005.1"/>
</dbReference>
<feature type="signal peptide" evidence="2">
    <location>
        <begin position="1"/>
        <end position="20"/>
    </location>
</feature>
<accession>A0A6N9NFD3</accession>
<dbReference type="NCBIfam" id="TIGR04183">
    <property type="entry name" value="Por_Secre_tail"/>
    <property type="match status" value="1"/>
</dbReference>
<dbReference type="Proteomes" id="UP000470771">
    <property type="component" value="Unassembled WGS sequence"/>
</dbReference>
<comment type="caution">
    <text evidence="4">The sequence shown here is derived from an EMBL/GenBank/DDBJ whole genome shotgun (WGS) entry which is preliminary data.</text>
</comment>
<proteinExistence type="predicted"/>
<reference evidence="4 5" key="1">
    <citation type="submission" date="2019-12" db="EMBL/GenBank/DDBJ databases">
        <authorList>
            <person name="Zhao J."/>
        </authorList>
    </citation>
    <scope>NUCLEOTIDE SEQUENCE [LARGE SCALE GENOMIC DNA]</scope>
    <source>
        <strain evidence="4 5">S-15</strain>
    </source>
</reference>
<dbReference type="InterPro" id="IPR026444">
    <property type="entry name" value="Secre_tail"/>
</dbReference>
<gene>
    <name evidence="4" type="ORF">GQN54_04480</name>
</gene>
<evidence type="ECO:0000313" key="5">
    <source>
        <dbReference type="Proteomes" id="UP000470771"/>
    </source>
</evidence>
<evidence type="ECO:0000256" key="2">
    <source>
        <dbReference type="SAM" id="SignalP"/>
    </source>
</evidence>
<dbReference type="AlphaFoldDB" id="A0A6N9NFD3"/>
<evidence type="ECO:0000313" key="4">
    <source>
        <dbReference type="EMBL" id="NBG65358.1"/>
    </source>
</evidence>
<evidence type="ECO:0000259" key="3">
    <source>
        <dbReference type="Pfam" id="PF18962"/>
    </source>
</evidence>